<feature type="region of interest" description="Disordered" evidence="15">
    <location>
        <begin position="616"/>
        <end position="652"/>
    </location>
</feature>
<evidence type="ECO:0000256" key="4">
    <source>
        <dbReference type="ARBA" id="ARBA00022723"/>
    </source>
</evidence>
<evidence type="ECO:0000256" key="1">
    <source>
        <dbReference type="ARBA" id="ARBA00001954"/>
    </source>
</evidence>
<evidence type="ECO:0000256" key="12">
    <source>
        <dbReference type="ARBA" id="ARBA00023242"/>
    </source>
</evidence>
<feature type="compositionally biased region" description="Polar residues" evidence="15">
    <location>
        <begin position="865"/>
        <end position="878"/>
    </location>
</feature>
<dbReference type="EnsemblMetazoa" id="ASTEI10486-RA">
    <property type="protein sequence ID" value="ASTEI10486-PA"/>
    <property type="gene ID" value="ASTEI10486"/>
</dbReference>
<dbReference type="VEuPathDB" id="VectorBase:ASTE004933"/>
<dbReference type="Pfam" id="PF02373">
    <property type="entry name" value="JmjC"/>
    <property type="match status" value="1"/>
</dbReference>
<keyword evidence="8" id="KW-0560">Oxidoreductase</keyword>
<feature type="compositionally biased region" description="Polar residues" evidence="15">
    <location>
        <begin position="690"/>
        <end position="719"/>
    </location>
</feature>
<evidence type="ECO:0000256" key="2">
    <source>
        <dbReference type="ARBA" id="ARBA00009711"/>
    </source>
</evidence>
<evidence type="ECO:0000256" key="3">
    <source>
        <dbReference type="ARBA" id="ARBA00012900"/>
    </source>
</evidence>
<dbReference type="GO" id="GO:0005634">
    <property type="term" value="C:nucleus"/>
    <property type="evidence" value="ECO:0007669"/>
    <property type="project" value="TreeGrafter"/>
</dbReference>
<name>A0A182YPV0_ANOST</name>
<evidence type="ECO:0000256" key="11">
    <source>
        <dbReference type="ARBA" id="ARBA00023163"/>
    </source>
</evidence>
<dbReference type="FunFam" id="2.60.120.650:FF:000048">
    <property type="entry name" value="Lysine-specific demethylase 4A"/>
    <property type="match status" value="1"/>
</dbReference>
<evidence type="ECO:0000256" key="7">
    <source>
        <dbReference type="ARBA" id="ARBA00022964"/>
    </source>
</evidence>
<evidence type="ECO:0000256" key="5">
    <source>
        <dbReference type="ARBA" id="ARBA00022833"/>
    </source>
</evidence>
<proteinExistence type="inferred from homology"/>
<feature type="region of interest" description="Disordered" evidence="15">
    <location>
        <begin position="843"/>
        <end position="880"/>
    </location>
</feature>
<feature type="compositionally biased region" description="Polar residues" evidence="15">
    <location>
        <begin position="895"/>
        <end position="912"/>
    </location>
</feature>
<dbReference type="SMART" id="SM00558">
    <property type="entry name" value="JmjC"/>
    <property type="match status" value="1"/>
</dbReference>
<dbReference type="Pfam" id="PF02375">
    <property type="entry name" value="JmjN"/>
    <property type="match status" value="1"/>
</dbReference>
<dbReference type="EC" id="1.14.11.66" evidence="3"/>
<dbReference type="InterPro" id="IPR003349">
    <property type="entry name" value="JmjN"/>
</dbReference>
<dbReference type="InterPro" id="IPR003347">
    <property type="entry name" value="JmjC_dom"/>
</dbReference>
<keyword evidence="6" id="KW-0156">Chromatin regulator</keyword>
<feature type="region of interest" description="Disordered" evidence="15">
    <location>
        <begin position="349"/>
        <end position="382"/>
    </location>
</feature>
<evidence type="ECO:0000256" key="13">
    <source>
        <dbReference type="ARBA" id="ARBA00049349"/>
    </source>
</evidence>
<protein>
    <recommendedName>
        <fullName evidence="3">[histone H3]-trimethyl-L-lysine(9) demethylase</fullName>
        <ecNumber evidence="3">1.14.11.66</ecNumber>
    </recommendedName>
</protein>
<feature type="compositionally biased region" description="Acidic residues" evidence="15">
    <location>
        <begin position="448"/>
        <end position="458"/>
    </location>
</feature>
<keyword evidence="10" id="KW-0805">Transcription regulation</keyword>
<comment type="catalytic activity">
    <reaction evidence="13">
        <text>N(6),N(6),N(6)-trimethyl-L-lysyl(9)-[histone H3] + 2 2-oxoglutarate + 2 O2 = N(6)-methyl-L-lysyl(9)-[histone H3] + 2 formaldehyde + 2 succinate + 2 CO2</text>
        <dbReference type="Rhea" id="RHEA:60200"/>
        <dbReference type="Rhea" id="RHEA-COMP:15538"/>
        <dbReference type="Rhea" id="RHEA-COMP:15542"/>
        <dbReference type="ChEBI" id="CHEBI:15379"/>
        <dbReference type="ChEBI" id="CHEBI:16526"/>
        <dbReference type="ChEBI" id="CHEBI:16810"/>
        <dbReference type="ChEBI" id="CHEBI:16842"/>
        <dbReference type="ChEBI" id="CHEBI:30031"/>
        <dbReference type="ChEBI" id="CHEBI:61929"/>
        <dbReference type="ChEBI" id="CHEBI:61961"/>
        <dbReference type="EC" id="1.14.11.66"/>
    </reaction>
</comment>
<dbReference type="PROSITE" id="PS51183">
    <property type="entry name" value="JMJN"/>
    <property type="match status" value="1"/>
</dbReference>
<evidence type="ECO:0000256" key="15">
    <source>
        <dbReference type="SAM" id="MobiDB-lite"/>
    </source>
</evidence>
<reference evidence="17" key="1">
    <citation type="journal article" date="2014" name="Genome Biol.">
        <title>Genome analysis of a major urban malaria vector mosquito, Anopheles stephensi.</title>
        <authorList>
            <person name="Jiang X."/>
            <person name="Peery A."/>
            <person name="Hall A.B."/>
            <person name="Sharma A."/>
            <person name="Chen X.G."/>
            <person name="Waterhouse R.M."/>
            <person name="Komissarov A."/>
            <person name="Riehle M.M."/>
            <person name="Shouche Y."/>
            <person name="Sharakhova M.V."/>
            <person name="Lawson D."/>
            <person name="Pakpour N."/>
            <person name="Arensburger P."/>
            <person name="Davidson V.L."/>
            <person name="Eiglmeier K."/>
            <person name="Emrich S."/>
            <person name="George P."/>
            <person name="Kennedy R.C."/>
            <person name="Mane S.P."/>
            <person name="Maslen G."/>
            <person name="Oringanje C."/>
            <person name="Qi Y."/>
            <person name="Settlage R."/>
            <person name="Tojo M."/>
            <person name="Tubio J.M."/>
            <person name="Unger M.F."/>
            <person name="Wang B."/>
            <person name="Vernick K.D."/>
            <person name="Ribeiro J.M."/>
            <person name="James A.A."/>
            <person name="Michel K."/>
            <person name="Riehle M.A."/>
            <person name="Luckhart S."/>
            <person name="Sharakhov I.V."/>
            <person name="Tu Z."/>
        </authorList>
    </citation>
    <scope>NUCLEOTIDE SEQUENCE [LARGE SCALE GENOMIC DNA]</scope>
    <source>
        <strain evidence="17">Indian</strain>
    </source>
</reference>
<comment type="cofactor">
    <cofactor evidence="1">
        <name>Fe(2+)</name>
        <dbReference type="ChEBI" id="CHEBI:29033"/>
    </cofactor>
</comment>
<dbReference type="AlphaFoldDB" id="A0A182YPV0"/>
<feature type="compositionally biased region" description="Basic residues" evidence="15">
    <location>
        <begin position="462"/>
        <end position="472"/>
    </location>
</feature>
<evidence type="ECO:0000256" key="9">
    <source>
        <dbReference type="ARBA" id="ARBA00023004"/>
    </source>
</evidence>
<keyword evidence="7" id="KW-0223">Dioxygenase</keyword>
<dbReference type="VEuPathDB" id="VectorBase:ASTEI10486"/>
<dbReference type="STRING" id="30069.A0A182YPV0"/>
<dbReference type="PROSITE" id="PS51184">
    <property type="entry name" value="JMJC"/>
    <property type="match status" value="1"/>
</dbReference>
<feature type="compositionally biased region" description="Basic and acidic residues" evidence="15">
    <location>
        <begin position="498"/>
        <end position="557"/>
    </location>
</feature>
<dbReference type="GO" id="GO:0046872">
    <property type="term" value="F:metal ion binding"/>
    <property type="evidence" value="ECO:0007669"/>
    <property type="project" value="UniProtKB-KW"/>
</dbReference>
<dbReference type="GO" id="GO:0140684">
    <property type="term" value="F:histone H3K9me2/H3K9me3 demethylase activity"/>
    <property type="evidence" value="ECO:0007669"/>
    <property type="project" value="UniProtKB-EC"/>
</dbReference>
<reference evidence="16" key="2">
    <citation type="submission" date="2020-05" db="UniProtKB">
        <authorList>
            <consortium name="EnsemblMetazoa"/>
        </authorList>
    </citation>
    <scope>IDENTIFICATION</scope>
    <source>
        <strain evidence="16">Indian</strain>
    </source>
</reference>
<evidence type="ECO:0000256" key="6">
    <source>
        <dbReference type="ARBA" id="ARBA00022853"/>
    </source>
</evidence>
<dbReference type="SMART" id="SM00545">
    <property type="entry name" value="JmjN"/>
    <property type="match status" value="1"/>
</dbReference>
<evidence type="ECO:0000256" key="8">
    <source>
        <dbReference type="ARBA" id="ARBA00023002"/>
    </source>
</evidence>
<sequence length="1008" mass="113202">MSEDTRVKIQVFRPTWEEFKNFPKYIEYIESQGAHKAGLAKIIPPPEWVPRKAGYDLDNLNLTIPAPICQVVAGKQGLYQQINIQKNPLTVKQFSELANTERYATPKHFDFEDLERKYWKNITYVAPIYGADVCGSITDKDCNIWNINHLGTILDYVNEDYGISIDGVNTAYLYFGMWKTTFAWHTEDMDLYSINYLHFGAPKTWYAVPPEHGRKLEKLAKASFPASHNTCSAFLRHKMTLISPQILKQHNIPFDKITQEENEIMITFPFGYHAGFNHGFNCAESTNFAMPRWIEYGKRAAQCYCSSDMVKILMDTFVKRFQPDRYEAWMDGTDFGPHPEDPTCIIGPPPRIMEANDEKDEGIDDDGSGGGEPEPMKKGCNPTISIRKISFKEKNPDLDLTDIQQNPHLPDDVKQALSGITEEDEECDAAAATEQETAKSFKPSSYDPFDDEEEEEEEPTKTPKRPGRKRKKVDSDYDDDWYSTTQTKSKGRKSVTPRKRDDAAEEARKANNRREQLEAKKKEREAKKEQRQKLAAEKKLTEAKEREQRRQENERLKHQLMVRKHQAQQAKKGPATTPPDPLRIESSPNGFAERICVLKTTPSYRRAVSLDEKDPLCVQSRHSMPSEREKPVKAGTKQAPVRKSLPDPLLTDMMKRYPDVVIERANQGRECTGNVSRKREKRPEPLVETCSITRIANTKRSPNGSSSPLLAPQNGKQQCSAPPSAPSSSSSSNSGSSSSVREESPNSIRKEKRKKPPTAATPVNVTPVLYEATVKKPPPDLFAKSVDFFTIYNQFVTAEQPKGRSNGKDTNAPPAELRDRLFNKKVCPLMVSSCSQIVRHTDALQQQQQQEPNTAEDLTVPKPSQPASAKQTTVNATDATPVLVSVESDLPANSAARTESRQNPTVHTNGTVERTILKVPTVKPPSAIKSLLPAQEHIHQEEPSSKASNLLFLLNGAHDTTGVTLHHPLMPYDDAAPLTPINGSVTPIAPTTFRANEHLMQRNSGSSS</sequence>
<keyword evidence="11" id="KW-0804">Transcription</keyword>
<organism evidence="16 17">
    <name type="scientific">Anopheles stephensi</name>
    <name type="common">Indo-Pakistan malaria mosquito</name>
    <dbReference type="NCBI Taxonomy" id="30069"/>
    <lineage>
        <taxon>Eukaryota</taxon>
        <taxon>Metazoa</taxon>
        <taxon>Ecdysozoa</taxon>
        <taxon>Arthropoda</taxon>
        <taxon>Hexapoda</taxon>
        <taxon>Insecta</taxon>
        <taxon>Pterygota</taxon>
        <taxon>Neoptera</taxon>
        <taxon>Endopterygota</taxon>
        <taxon>Diptera</taxon>
        <taxon>Nematocera</taxon>
        <taxon>Culicoidea</taxon>
        <taxon>Culicidae</taxon>
        <taxon>Anophelinae</taxon>
        <taxon>Anopheles</taxon>
    </lineage>
</organism>
<evidence type="ECO:0000313" key="16">
    <source>
        <dbReference type="EnsemblMetazoa" id="ASTEI10486-PA"/>
    </source>
</evidence>
<evidence type="ECO:0000256" key="10">
    <source>
        <dbReference type="ARBA" id="ARBA00023015"/>
    </source>
</evidence>
<keyword evidence="17" id="KW-1185">Reference proteome</keyword>
<dbReference type="SUPFAM" id="SSF51197">
    <property type="entry name" value="Clavaminate synthase-like"/>
    <property type="match status" value="1"/>
</dbReference>
<dbReference type="PANTHER" id="PTHR10694">
    <property type="entry name" value="LYSINE-SPECIFIC DEMETHYLASE"/>
    <property type="match status" value="1"/>
</dbReference>
<comment type="similarity">
    <text evidence="2">Belongs to the JHDM3 histone demethylase family.</text>
</comment>
<dbReference type="Gene3D" id="2.60.120.650">
    <property type="entry name" value="Cupin"/>
    <property type="match status" value="1"/>
</dbReference>
<dbReference type="GO" id="GO:0000785">
    <property type="term" value="C:chromatin"/>
    <property type="evidence" value="ECO:0007669"/>
    <property type="project" value="TreeGrafter"/>
</dbReference>
<dbReference type="PANTHER" id="PTHR10694:SF129">
    <property type="entry name" value="LYSINE-SPECIFIC DEMETHYLASE 4B-RELATED"/>
    <property type="match status" value="1"/>
</dbReference>
<keyword evidence="4" id="KW-0479">Metal-binding</keyword>
<feature type="region of interest" description="Disordered" evidence="15">
    <location>
        <begin position="892"/>
        <end position="912"/>
    </location>
</feature>
<evidence type="ECO:0000256" key="14">
    <source>
        <dbReference type="ARBA" id="ARBA00053408"/>
    </source>
</evidence>
<dbReference type="GO" id="GO:0048512">
    <property type="term" value="P:circadian behavior"/>
    <property type="evidence" value="ECO:0007669"/>
    <property type="project" value="UniProtKB-ARBA"/>
</dbReference>
<dbReference type="Proteomes" id="UP000076408">
    <property type="component" value="Unassembled WGS sequence"/>
</dbReference>
<dbReference type="GO" id="GO:0010468">
    <property type="term" value="P:regulation of gene expression"/>
    <property type="evidence" value="ECO:0007669"/>
    <property type="project" value="TreeGrafter"/>
</dbReference>
<dbReference type="GO" id="GO:0140681">
    <property type="term" value="F:histone H3K36me2/H3K36me3 demethylase activity"/>
    <property type="evidence" value="ECO:0007669"/>
    <property type="project" value="UniProtKB-ARBA"/>
</dbReference>
<dbReference type="VEuPathDB" id="VectorBase:ASTEI20_034510"/>
<keyword evidence="5" id="KW-0862">Zinc</keyword>
<feature type="compositionally biased region" description="Low complexity" evidence="15">
    <location>
        <begin position="720"/>
        <end position="739"/>
    </location>
</feature>
<evidence type="ECO:0000313" key="17">
    <source>
        <dbReference type="Proteomes" id="UP000076408"/>
    </source>
</evidence>
<keyword evidence="9" id="KW-0408">Iron</keyword>
<feature type="compositionally biased region" description="Acidic residues" evidence="15">
    <location>
        <begin position="355"/>
        <end position="367"/>
    </location>
</feature>
<feature type="region of interest" description="Disordered" evidence="15">
    <location>
        <begin position="422"/>
        <end position="588"/>
    </location>
</feature>
<keyword evidence="12" id="KW-0539">Nucleus</keyword>
<comment type="function">
    <text evidence="14">Probable histone demethylase that specifically demethylates 'Lys-9' and 'Lys-36' residues of histone H3, thereby playing a central role in histone code. Demethylation of Lys residue generates formaldehyde and succinate.</text>
</comment>
<accession>A0A182YPV0</accession>
<feature type="region of interest" description="Disordered" evidence="15">
    <location>
        <begin position="665"/>
        <end position="761"/>
    </location>
</feature>